<dbReference type="Gene3D" id="1.10.10.60">
    <property type="entry name" value="Homeodomain-like"/>
    <property type="match status" value="3"/>
</dbReference>
<dbReference type="EMBL" id="ACPB03012803">
    <property type="status" value="NOT_ANNOTATED_CDS"/>
    <property type="molecule type" value="Genomic_DNA"/>
</dbReference>
<feature type="coiled-coil region" evidence="6">
    <location>
        <begin position="120"/>
        <end position="147"/>
    </location>
</feature>
<name>T1HEN9_RHOPR</name>
<dbReference type="VEuPathDB" id="VectorBase:RPRC002511"/>
<dbReference type="eggNOG" id="KOG0049">
    <property type="taxonomic scope" value="Eukaryota"/>
</dbReference>
<evidence type="ECO:0000256" key="1">
    <source>
        <dbReference type="ARBA" id="ARBA00004123"/>
    </source>
</evidence>
<evidence type="ECO:0000256" key="4">
    <source>
        <dbReference type="ARBA" id="ARBA00023163"/>
    </source>
</evidence>
<dbReference type="InterPro" id="IPR009057">
    <property type="entry name" value="Homeodomain-like_sf"/>
</dbReference>
<accession>T1HEN9</accession>
<dbReference type="Proteomes" id="UP000015103">
    <property type="component" value="Unassembled WGS sequence"/>
</dbReference>
<evidence type="ECO:0000256" key="6">
    <source>
        <dbReference type="SAM" id="Coils"/>
    </source>
</evidence>
<dbReference type="GO" id="GO:0005634">
    <property type="term" value="C:nucleus"/>
    <property type="evidence" value="ECO:0007669"/>
    <property type="project" value="UniProtKB-SubCell"/>
</dbReference>
<keyword evidence="4" id="KW-0804">Transcription</keyword>
<dbReference type="SUPFAM" id="SSF46689">
    <property type="entry name" value="Homeodomain-like"/>
    <property type="match status" value="3"/>
</dbReference>
<dbReference type="RefSeq" id="XP_073981261.1">
    <property type="nucleotide sequence ID" value="XM_074125160.1"/>
</dbReference>
<dbReference type="STRING" id="13249.T1HEN9"/>
<dbReference type="GeneID" id="141452754"/>
<dbReference type="InterPro" id="IPR017930">
    <property type="entry name" value="Myb_dom"/>
</dbReference>
<dbReference type="InterPro" id="IPR001005">
    <property type="entry name" value="SANT/Myb"/>
</dbReference>
<keyword evidence="8" id="KW-1185">Reference proteome</keyword>
<keyword evidence="3" id="KW-0238">DNA-binding</keyword>
<dbReference type="GO" id="GO:0019185">
    <property type="term" value="C:snRNA-activating protein complex"/>
    <property type="evidence" value="ECO:0007669"/>
    <property type="project" value="TreeGrafter"/>
</dbReference>
<dbReference type="EnsemblMetazoa" id="RPRC002511-RA">
    <property type="protein sequence ID" value="RPRC002511-PA"/>
    <property type="gene ID" value="RPRC002511"/>
</dbReference>
<dbReference type="InParanoid" id="T1HEN9"/>
<reference evidence="7" key="1">
    <citation type="submission" date="2015-05" db="UniProtKB">
        <authorList>
            <consortium name="EnsemblMetazoa"/>
        </authorList>
    </citation>
    <scope>IDENTIFICATION</scope>
</reference>
<evidence type="ECO:0000256" key="3">
    <source>
        <dbReference type="ARBA" id="ARBA00023125"/>
    </source>
</evidence>
<dbReference type="PANTHER" id="PTHR46621:SF1">
    <property type="entry name" value="SNRNA-ACTIVATING PROTEIN COMPLEX SUBUNIT 4"/>
    <property type="match status" value="1"/>
</dbReference>
<dbReference type="CDD" id="cd00167">
    <property type="entry name" value="SANT"/>
    <property type="match status" value="2"/>
</dbReference>
<evidence type="ECO:0000313" key="8">
    <source>
        <dbReference type="Proteomes" id="UP000015103"/>
    </source>
</evidence>
<sequence length="713" mass="82817">MEKKSGKLNPTSILMEDLVDGVFDNKVDADDPIIYYLKNEVFNADDSDCDSRDLISDESDIEVLIEEHIVLEKLKQVSGTKCNDYNRSQNGSEIEEEEISSSSKKENGNVAELMVLKTKIEEAMQINLKMREELLALEKNLMQKHRESCDRKQEQTKELSLNDMAKMKFFTLPSERFFDKFRSPYFKFNGSAAPLNIESDKLSTTSLPFQVELDEWNSSNVNSVALAVRKYLLIESVTKKQPGNDKPISKSFFKSREFIKLKQTLLYDLVKDRDDGSMDWNEIINYVRKPATAKECRQLWSLHIRPSLRDWSETEQAKMLEIAKAHNLQDWDVIAKELNTDRTGYECFYHHQNTITLDCNDGKWSKEEESHLNNVIEKVKIGDYISWDKVSYFLDSKFVEQIYAKWHGFQAPHITRGHFTEREDRILLGMIHKFGADMKSVAAILKNRSMAQLTARYKDHLLPQISLKVGEWTFEEDEKLLNLVEEHGETKWAVIAKHFKTRSRVQIRHRYKLLKQKITENPDINLKSIYRPKRPTSKKRASKNRTFFKKVITANGKHVKSLLRKAEPKPGKRAKTVDKKLTQYFQMKFKTQKINESVFPKRYNERNDSTAACSSHQSNDYLSQSGNQLSSALLFSSICLRNMYEAGVTDDWSPKDRSTFCKGILDLWVSSKNARNDLIKWHSVFCSLFAAPILLSHLELDKWKHYTEDTGGV</sequence>
<dbReference type="Pfam" id="PF13921">
    <property type="entry name" value="Myb_DNA-bind_6"/>
    <property type="match status" value="1"/>
</dbReference>
<protein>
    <submittedName>
        <fullName evidence="7">Uncharacterized protein</fullName>
    </submittedName>
</protein>
<dbReference type="RefSeq" id="XP_073981266.1">
    <property type="nucleotide sequence ID" value="XM_074125165.1"/>
</dbReference>
<dbReference type="InterPro" id="IPR051575">
    <property type="entry name" value="Myb-like_DNA-bd"/>
</dbReference>
<proteinExistence type="predicted"/>
<evidence type="ECO:0000256" key="5">
    <source>
        <dbReference type="ARBA" id="ARBA00023242"/>
    </source>
</evidence>
<comment type="subcellular location">
    <subcellularLocation>
        <location evidence="1">Nucleus</location>
    </subcellularLocation>
</comment>
<dbReference type="Pfam" id="PF00249">
    <property type="entry name" value="Myb_DNA-binding"/>
    <property type="match status" value="1"/>
</dbReference>
<dbReference type="GO" id="GO:0001006">
    <property type="term" value="F:RNA polymerase III type 3 promoter sequence-specific DNA binding"/>
    <property type="evidence" value="ECO:0007669"/>
    <property type="project" value="TreeGrafter"/>
</dbReference>
<dbReference type="AlphaFoldDB" id="T1HEN9"/>
<dbReference type="GO" id="GO:0000978">
    <property type="term" value="F:RNA polymerase II cis-regulatory region sequence-specific DNA binding"/>
    <property type="evidence" value="ECO:0007669"/>
    <property type="project" value="TreeGrafter"/>
</dbReference>
<dbReference type="PANTHER" id="PTHR46621">
    <property type="entry name" value="SNRNA-ACTIVATING PROTEIN COMPLEX SUBUNIT 4"/>
    <property type="match status" value="1"/>
</dbReference>
<evidence type="ECO:0000256" key="2">
    <source>
        <dbReference type="ARBA" id="ARBA00023015"/>
    </source>
</evidence>
<keyword evidence="6" id="KW-0175">Coiled coil</keyword>
<dbReference type="HOGENOM" id="CLU_387490_0_0_1"/>
<evidence type="ECO:0000313" key="7">
    <source>
        <dbReference type="EnsemblMetazoa" id="RPRC002511-PA"/>
    </source>
</evidence>
<dbReference type="PROSITE" id="PS51294">
    <property type="entry name" value="HTH_MYB"/>
    <property type="match status" value="1"/>
</dbReference>
<keyword evidence="5" id="KW-0539">Nucleus</keyword>
<dbReference type="GO" id="GO:0042795">
    <property type="term" value="P:snRNA transcription by RNA polymerase II"/>
    <property type="evidence" value="ECO:0007669"/>
    <property type="project" value="TreeGrafter"/>
</dbReference>
<keyword evidence="2" id="KW-0805">Transcription regulation</keyword>
<dbReference type="SMART" id="SM00717">
    <property type="entry name" value="SANT"/>
    <property type="match status" value="4"/>
</dbReference>
<dbReference type="GO" id="GO:0042796">
    <property type="term" value="P:snRNA transcription by RNA polymerase III"/>
    <property type="evidence" value="ECO:0007669"/>
    <property type="project" value="TreeGrafter"/>
</dbReference>
<organism evidence="7 8">
    <name type="scientific">Rhodnius prolixus</name>
    <name type="common">Triatomid bug</name>
    <dbReference type="NCBI Taxonomy" id="13249"/>
    <lineage>
        <taxon>Eukaryota</taxon>
        <taxon>Metazoa</taxon>
        <taxon>Ecdysozoa</taxon>
        <taxon>Arthropoda</taxon>
        <taxon>Hexapoda</taxon>
        <taxon>Insecta</taxon>
        <taxon>Pterygota</taxon>
        <taxon>Neoptera</taxon>
        <taxon>Paraneoptera</taxon>
        <taxon>Hemiptera</taxon>
        <taxon>Heteroptera</taxon>
        <taxon>Panheteroptera</taxon>
        <taxon>Cimicomorpha</taxon>
        <taxon>Reduviidae</taxon>
        <taxon>Triatominae</taxon>
        <taxon>Rhodnius</taxon>
    </lineage>
</organism>
<dbReference type="PROSITE" id="PS50090">
    <property type="entry name" value="MYB_LIKE"/>
    <property type="match status" value="3"/>
</dbReference>